<comment type="catalytic activity">
    <reaction evidence="6">
        <text>ATP + H2O = ADP + phosphate + H(+)</text>
        <dbReference type="Rhea" id="RHEA:13065"/>
        <dbReference type="ChEBI" id="CHEBI:15377"/>
        <dbReference type="ChEBI" id="CHEBI:15378"/>
        <dbReference type="ChEBI" id="CHEBI:30616"/>
        <dbReference type="ChEBI" id="CHEBI:43474"/>
        <dbReference type="ChEBI" id="CHEBI:456216"/>
        <dbReference type="EC" id="5.6.2.3"/>
    </reaction>
</comment>
<reference evidence="9" key="1">
    <citation type="submission" date="2016-10" db="EMBL/GenBank/DDBJ databases">
        <authorList>
            <person name="Varghese N."/>
            <person name="Submissions S."/>
        </authorList>
    </citation>
    <scope>NUCLEOTIDE SEQUENCE [LARGE SCALE GENOMIC DNA]</scope>
    <source>
        <strain evidence="9">CGMCC 1.7061</strain>
    </source>
</reference>
<accession>A0A1I4RSB6</accession>
<feature type="domain" description="Helicase ATP-binding" evidence="7">
    <location>
        <begin position="16"/>
        <end position="322"/>
    </location>
</feature>
<dbReference type="HAMAP" id="MF_02205">
    <property type="entry name" value="DinG_proteobact"/>
    <property type="match status" value="1"/>
</dbReference>
<dbReference type="InterPro" id="IPR014001">
    <property type="entry name" value="Helicase_ATP-bd"/>
</dbReference>
<evidence type="ECO:0000256" key="4">
    <source>
        <dbReference type="ARBA" id="ARBA00022840"/>
    </source>
</evidence>
<sequence length="716" mass="79661">MALSDTVKQEIQQAYRAILAGKGVKARYGQRLMIAEIARYIGDITANDGKRTSAPATCVVEAGTGTGKTLGYLVAAIPIARALGKTLVVSTATVALQDQIVNKDLPDLRKHTDLKFNWSLAKGRGRYLCMSRLEARLHEEGVGDSDTMPLFLLDDPSDEEPGTRAFFEDMLARYGSREWDGDRDHWPTQIPDETWRQVTTDHRQCTNRHCSYFDSCAFFDARKGLEDADVVVANHDLVLADLALGGGAILPEPENALFIFDEAHHLPDKALNHFAASVPLNATRQWLKQLSQALAKIPPFLSPGTLAAKTVDKISASARDVDGVLVQVYSQVDGETPWDMNDERRSAQWRYPEGNLPDALTEIAATAQVSTATLVRQLGVLADELQKAFDDKKDHDVDRATAEAWFPVIGAFHSRAEDQYRLWTAWCEKYEPEEGRYKIPPPARWTVKQRWDHAEDITLFSSPVLADSLLYSRLWSRAYGAVLTSATLTALGRFDRLQSRAGLPENSRFLVVPSSFRYAEMATVEVPAMSVMPTDDDFTEALVKRLPDLWAGEKATLVLFTSRRQMHAVRDALAPDFPDLITTQDDMAKGEVLKQHCERVDADKPSVLFGVASFAEGIDLPGHYLGHVVITRLPFSVPDDPIEASLAEWVTGRGGNPFMEITVPDASVKLVQAVGRLLRTEQDTGRVTILDRRIVARRYGQLLLDALPPFRRVIER</sequence>
<keyword evidence="6" id="KW-0479">Metal-binding</keyword>
<dbReference type="InterPro" id="IPR014013">
    <property type="entry name" value="Helic_SF1/SF2_ATP-bd_DinG/Rad3"/>
</dbReference>
<dbReference type="EC" id="5.6.2.3" evidence="6"/>
<evidence type="ECO:0000256" key="6">
    <source>
        <dbReference type="HAMAP-Rule" id="MF_02205"/>
    </source>
</evidence>
<evidence type="ECO:0000256" key="1">
    <source>
        <dbReference type="ARBA" id="ARBA00022485"/>
    </source>
</evidence>
<keyword evidence="4 6" id="KW-0067">ATP-binding</keyword>
<dbReference type="InterPro" id="IPR045028">
    <property type="entry name" value="DinG/Rad3-like"/>
</dbReference>
<dbReference type="OrthoDB" id="9805194at2"/>
<dbReference type="AlphaFoldDB" id="A0A1I4RSB6"/>
<evidence type="ECO:0000259" key="7">
    <source>
        <dbReference type="PROSITE" id="PS51193"/>
    </source>
</evidence>
<dbReference type="GO" id="GO:0005524">
    <property type="term" value="F:ATP binding"/>
    <property type="evidence" value="ECO:0007669"/>
    <property type="project" value="UniProtKB-UniRule"/>
</dbReference>
<dbReference type="SMART" id="SM00491">
    <property type="entry name" value="HELICc2"/>
    <property type="match status" value="1"/>
</dbReference>
<dbReference type="GO" id="GO:0003677">
    <property type="term" value="F:DNA binding"/>
    <property type="evidence" value="ECO:0007669"/>
    <property type="project" value="UniProtKB-UniRule"/>
</dbReference>
<dbReference type="FunFam" id="3.40.50.300:FF:000437">
    <property type="entry name" value="ATP-dependent DNA helicase DinG"/>
    <property type="match status" value="1"/>
</dbReference>
<organism evidence="8 9">
    <name type="scientific">Marinobacter zhejiangensis</name>
    <dbReference type="NCBI Taxonomy" id="488535"/>
    <lineage>
        <taxon>Bacteria</taxon>
        <taxon>Pseudomonadati</taxon>
        <taxon>Pseudomonadota</taxon>
        <taxon>Gammaproteobacteria</taxon>
        <taxon>Pseudomonadales</taxon>
        <taxon>Marinobacteraceae</taxon>
        <taxon>Marinobacter</taxon>
    </lineage>
</organism>
<protein>
    <recommendedName>
        <fullName evidence="6">ATP-dependent DNA helicase DinG</fullName>
        <ecNumber evidence="6">5.6.2.3</ecNumber>
    </recommendedName>
    <alternativeName>
        <fullName evidence="6">DNA 5'-3' helicase DinG</fullName>
    </alternativeName>
</protein>
<dbReference type="GO" id="GO:0046872">
    <property type="term" value="F:metal ion binding"/>
    <property type="evidence" value="ECO:0007669"/>
    <property type="project" value="UniProtKB-KW"/>
</dbReference>
<keyword evidence="1 6" id="KW-0004">4Fe-4S</keyword>
<dbReference type="Gene3D" id="3.40.50.300">
    <property type="entry name" value="P-loop containing nucleotide triphosphate hydrolases"/>
    <property type="match status" value="2"/>
</dbReference>
<dbReference type="SMART" id="SM00487">
    <property type="entry name" value="DEXDc"/>
    <property type="match status" value="1"/>
</dbReference>
<dbReference type="GO" id="GO:0006281">
    <property type="term" value="P:DNA repair"/>
    <property type="evidence" value="ECO:0007669"/>
    <property type="project" value="TreeGrafter"/>
</dbReference>
<dbReference type="RefSeq" id="WP_092023881.1">
    <property type="nucleotide sequence ID" value="NZ_FOUE01000004.1"/>
</dbReference>
<feature type="binding site" evidence="6">
    <location>
        <position position="210"/>
    </location>
    <ligand>
        <name>[4Fe-4S] cluster</name>
        <dbReference type="ChEBI" id="CHEBI:49883"/>
    </ligand>
</feature>
<dbReference type="InterPro" id="IPR006555">
    <property type="entry name" value="ATP-dep_Helicase_C"/>
</dbReference>
<comment type="cofactor">
    <cofactor evidence="6">
        <name>[4Fe-4S] cluster</name>
        <dbReference type="ChEBI" id="CHEBI:49883"/>
    </cofactor>
    <text evidence="6">Binds 1 [4Fe-4S] cluster.</text>
</comment>
<dbReference type="PANTHER" id="PTHR11472:SF59">
    <property type="entry name" value="ATP-DEPENDENT DNA HELICASE DING"/>
    <property type="match status" value="1"/>
</dbReference>
<evidence type="ECO:0000313" key="9">
    <source>
        <dbReference type="Proteomes" id="UP000198519"/>
    </source>
</evidence>
<dbReference type="SUPFAM" id="SSF52540">
    <property type="entry name" value="P-loop containing nucleoside triphosphate hydrolases"/>
    <property type="match status" value="1"/>
</dbReference>
<dbReference type="GO" id="GO:0051539">
    <property type="term" value="F:4 iron, 4 sulfur cluster binding"/>
    <property type="evidence" value="ECO:0007669"/>
    <property type="project" value="UniProtKB-UniRule"/>
</dbReference>
<feature type="binding site" evidence="6">
    <location>
        <position position="205"/>
    </location>
    <ligand>
        <name>[4Fe-4S] cluster</name>
        <dbReference type="ChEBI" id="CHEBI:49883"/>
    </ligand>
</feature>
<keyword evidence="3 6" id="KW-0378">Hydrolase</keyword>
<dbReference type="GO" id="GO:0016887">
    <property type="term" value="F:ATP hydrolysis activity"/>
    <property type="evidence" value="ECO:0007669"/>
    <property type="project" value="RHEA"/>
</dbReference>
<keyword evidence="6" id="KW-0413">Isomerase</keyword>
<keyword evidence="2 6" id="KW-0547">Nucleotide-binding</keyword>
<keyword evidence="9" id="KW-1185">Reference proteome</keyword>
<dbReference type="STRING" id="488535.SAMN04487963_2910"/>
<comment type="function">
    <text evidence="6">DNA-dependent ATPase and 5'-3' DNA helicase. Unwinds D-loops, R-loops, forked DNA and G-quadruplex DNA.</text>
</comment>
<dbReference type="PROSITE" id="PS51193">
    <property type="entry name" value="HELICASE_ATP_BIND_2"/>
    <property type="match status" value="1"/>
</dbReference>
<feature type="binding site" evidence="6">
    <location>
        <position position="129"/>
    </location>
    <ligand>
        <name>[4Fe-4S] cluster</name>
        <dbReference type="ChEBI" id="CHEBI:49883"/>
    </ligand>
</feature>
<dbReference type="InterPro" id="IPR039000">
    <property type="entry name" value="DinG_proteobact"/>
</dbReference>
<dbReference type="PANTHER" id="PTHR11472">
    <property type="entry name" value="DNA REPAIR DEAD HELICASE RAD3/XP-D SUBFAMILY MEMBER"/>
    <property type="match status" value="1"/>
</dbReference>
<feature type="binding site" evidence="6">
    <location>
        <position position="216"/>
    </location>
    <ligand>
        <name>[4Fe-4S] cluster</name>
        <dbReference type="ChEBI" id="CHEBI:49883"/>
    </ligand>
</feature>
<evidence type="ECO:0000256" key="3">
    <source>
        <dbReference type="ARBA" id="ARBA00022801"/>
    </source>
</evidence>
<dbReference type="Proteomes" id="UP000198519">
    <property type="component" value="Unassembled WGS sequence"/>
</dbReference>
<keyword evidence="6" id="KW-0411">Iron-sulfur</keyword>
<proteinExistence type="inferred from homology"/>
<dbReference type="NCBIfam" id="NF008729">
    <property type="entry name" value="PRK11747.1"/>
    <property type="match status" value="1"/>
</dbReference>
<keyword evidence="5 6" id="KW-0238">DNA-binding</keyword>
<dbReference type="InterPro" id="IPR027417">
    <property type="entry name" value="P-loop_NTPase"/>
</dbReference>
<dbReference type="Pfam" id="PF13307">
    <property type="entry name" value="Helicase_C_2"/>
    <property type="match status" value="1"/>
</dbReference>
<evidence type="ECO:0000313" key="8">
    <source>
        <dbReference type="EMBL" id="SFM54890.1"/>
    </source>
</evidence>
<dbReference type="GO" id="GO:0043139">
    <property type="term" value="F:5'-3' DNA helicase activity"/>
    <property type="evidence" value="ECO:0007669"/>
    <property type="project" value="UniProtKB-UniRule"/>
</dbReference>
<comment type="similarity">
    <text evidence="6">Belongs to the helicase family. DinG subfamily. Type 1 sub-subfamily.</text>
</comment>
<name>A0A1I4RSB6_9GAMM</name>
<dbReference type="EMBL" id="FOUE01000004">
    <property type="protein sequence ID" value="SFM54890.1"/>
    <property type="molecule type" value="Genomic_DNA"/>
</dbReference>
<evidence type="ECO:0000256" key="5">
    <source>
        <dbReference type="ARBA" id="ARBA00023125"/>
    </source>
</evidence>
<keyword evidence="6 8" id="KW-0347">Helicase</keyword>
<keyword evidence="6" id="KW-0408">Iron</keyword>
<gene>
    <name evidence="6" type="primary">dinG</name>
    <name evidence="8" type="ORF">SAMN04487963_2910</name>
</gene>
<dbReference type="GO" id="GO:0033677">
    <property type="term" value="F:DNA/RNA helicase activity"/>
    <property type="evidence" value="ECO:0007669"/>
    <property type="project" value="TreeGrafter"/>
</dbReference>
<dbReference type="GO" id="GO:0009432">
    <property type="term" value="P:SOS response"/>
    <property type="evidence" value="ECO:0007669"/>
    <property type="project" value="TreeGrafter"/>
</dbReference>
<evidence type="ECO:0000256" key="2">
    <source>
        <dbReference type="ARBA" id="ARBA00022741"/>
    </source>
</evidence>